<feature type="disulfide bond" evidence="5">
    <location>
        <begin position="23"/>
        <end position="66"/>
    </location>
</feature>
<keyword evidence="4" id="KW-0479">Metal-binding</keyword>
<dbReference type="PROSITE" id="PS51408">
    <property type="entry name" value="TRANSFERRIN_LIKE_4"/>
    <property type="match status" value="2"/>
</dbReference>
<reference evidence="7 8" key="1">
    <citation type="submission" date="2017-05" db="EMBL/GenBank/DDBJ databases">
        <title>Genome of assembly of the Bengalese finch, Lonchura striata domestica.</title>
        <authorList>
            <person name="Colquitt B.M."/>
            <person name="Brainard M.S."/>
        </authorList>
    </citation>
    <scope>NUCLEOTIDE SEQUENCE [LARGE SCALE GENOMIC DNA]</scope>
    <source>
        <strain evidence="7">White83orange57</strain>
    </source>
</reference>
<feature type="disulfide bond" evidence="5">
    <location>
        <begin position="559"/>
        <end position="776"/>
    </location>
</feature>
<evidence type="ECO:0000256" key="2">
    <source>
        <dbReference type="ARBA" id="ARBA00023157"/>
    </source>
</evidence>
<evidence type="ECO:0000313" key="8">
    <source>
        <dbReference type="Proteomes" id="UP000197619"/>
    </source>
</evidence>
<accession>A0A218V2I6</accession>
<organism evidence="7 8">
    <name type="scientific">Lonchura striata</name>
    <name type="common">white-rumped munia</name>
    <dbReference type="NCBI Taxonomy" id="40157"/>
    <lineage>
        <taxon>Eukaryota</taxon>
        <taxon>Metazoa</taxon>
        <taxon>Chordata</taxon>
        <taxon>Craniata</taxon>
        <taxon>Vertebrata</taxon>
        <taxon>Euteleostomi</taxon>
        <taxon>Archelosauria</taxon>
        <taxon>Archosauria</taxon>
        <taxon>Dinosauria</taxon>
        <taxon>Saurischia</taxon>
        <taxon>Theropoda</taxon>
        <taxon>Coelurosauria</taxon>
        <taxon>Aves</taxon>
        <taxon>Neognathae</taxon>
        <taxon>Neoaves</taxon>
        <taxon>Telluraves</taxon>
        <taxon>Australaves</taxon>
        <taxon>Passeriformes</taxon>
        <taxon>Passeroidea</taxon>
        <taxon>Estrildidae</taxon>
        <taxon>Estrildinae</taxon>
        <taxon>Lonchura</taxon>
    </lineage>
</organism>
<dbReference type="PANTHER" id="PTHR11485:SF28">
    <property type="entry name" value="OVOTRANSFERRIN"/>
    <property type="match status" value="1"/>
</dbReference>
<keyword evidence="4" id="KW-0408">Iron</keyword>
<proteinExistence type="predicted"/>
<dbReference type="AlphaFoldDB" id="A0A218V2I6"/>
<feature type="disulfide bond" evidence="5">
    <location>
        <begin position="675"/>
        <end position="689"/>
    </location>
</feature>
<dbReference type="GO" id="GO:0055037">
    <property type="term" value="C:recycling endosome"/>
    <property type="evidence" value="ECO:0007669"/>
    <property type="project" value="TreeGrafter"/>
</dbReference>
<feature type="disulfide bond" evidence="5">
    <location>
        <begin position="573"/>
        <end position="585"/>
    </location>
</feature>
<feature type="disulfide bond" evidence="5">
    <location>
        <begin position="130"/>
        <end position="193"/>
    </location>
</feature>
<dbReference type="EMBL" id="MUZQ01000064">
    <property type="protein sequence ID" value="OWK60193.1"/>
    <property type="molecule type" value="Genomic_DNA"/>
</dbReference>
<name>A0A218V2I6_9PASE</name>
<feature type="domain" description="Transferrin-like" evidence="6">
    <location>
        <begin position="20"/>
        <end position="368"/>
    </location>
</feature>
<feature type="binding site" evidence="4">
    <location>
        <position position="429"/>
    </location>
    <ligand>
        <name>Fe(3+)</name>
        <dbReference type="ChEBI" id="CHEBI:29034"/>
        <label>1</label>
    </ligand>
</feature>
<feature type="disulfide bond" evidence="5">
    <location>
        <begin position="33"/>
        <end position="57"/>
    </location>
</feature>
<dbReference type="PRINTS" id="PR00422">
    <property type="entry name" value="TRANSFERRIN"/>
</dbReference>
<sequence>MRVRGCSAKWGLICEEGKKFRWCTLSDLEQRKCAELSKALTAVLPLTTASSFTRISCIRAHNTYDCIDKIRANKADAASLDAGDVYSAVKLYGLTVVAKEIYDQGNCVFAVAIAKRGTLDIQSLRGVRSCHNGARWTSGWNIPLGFLLARNSLSWDETQPLSQGQKSYVRDRNHFCETSSNEPFYDSEGAFRCLKDGVADVAFLDHLRIMSATGKIQSLQAVQGYFLSFYTTQKEREQESSWLQSQIHECLLVSESEQQEYELLCPDGSTAELSEYSTCNLGKGPGRGIVTRNNFQKITNKFLSMIQRLFGHKGKERARFELFSSAPFGGKNLLFRDATQYLQLLEEQLEIAYVLGLDYVALLKGLGHEGSSLDNSVVRWCCISDAELRKCEEWALNIKSDPLVCVQATSMTKCIEMIKSSEADAVTLDATHVYIAGRCGLVPVAAECYGEFSCDLIKKRGNQKSTVKNIVKFPQFVMFWRDCAPAAETMEKTGKLIDLQHKALPPVYAVALAKKSAKQIHIHNLRGRRSCHSHLYSPGGWLLLSRHTVGAWQNDTENCDIASVYQNYFWKGCMPGADGNLCKVCIGDGEVEGARVSSRCAASHNERYYGNMGALSAVFDHFFFPCTRCLVGNPSGRSFGDVAFLEHSNLLQNIEDLGSSGWAKGYTPLDFELLCPDGTRAAVTEWAGCNLGPIPPSTVMTRPVTVTKISDFLLKSQESLGSKLDSEFQLFQSWKYGESDLLFKDTTQYLVHASHLSYQKILGEPFIQLAESVFNCTPAGKVKFLIQTSEELSTFEADSISQCILSYWFVGILDFCKQDICASSSN</sequence>
<evidence type="ECO:0000313" key="7">
    <source>
        <dbReference type="EMBL" id="OWK60193.1"/>
    </source>
</evidence>
<feature type="disulfide bond" evidence="5">
    <location>
        <begin position="391"/>
        <end position="405"/>
    </location>
</feature>
<gene>
    <name evidence="7" type="primary">TF2</name>
    <name evidence="7" type="ORF">RLOC_00008802</name>
</gene>
<feature type="binding site" evidence="3">
    <location>
        <position position="139"/>
    </location>
    <ligand>
        <name>hydrogencarbonate</name>
        <dbReference type="ChEBI" id="CHEBI:17544"/>
        <label>1</label>
    </ligand>
</feature>
<dbReference type="SUPFAM" id="SSF53850">
    <property type="entry name" value="Periplasmic binding protein-like II"/>
    <property type="match status" value="2"/>
</dbReference>
<feature type="binding site" evidence="4">
    <location>
        <position position="81"/>
    </location>
    <ligand>
        <name>Fe(3+)</name>
        <dbReference type="ChEBI" id="CHEBI:29034"/>
        <label>1</label>
    </ligand>
</feature>
<dbReference type="Pfam" id="PF00405">
    <property type="entry name" value="Transferrin"/>
    <property type="match status" value="4"/>
</dbReference>
<keyword evidence="8" id="KW-1185">Reference proteome</keyword>
<evidence type="ECO:0000256" key="4">
    <source>
        <dbReference type="PIRSR" id="PIRSR002549-3"/>
    </source>
</evidence>
<feature type="disulfide bond" evidence="5">
    <location>
        <begin position="531"/>
        <end position="629"/>
    </location>
</feature>
<dbReference type="CDD" id="cd13529">
    <property type="entry name" value="PBP2_transferrin"/>
    <property type="match status" value="1"/>
</dbReference>
<evidence type="ECO:0000256" key="3">
    <source>
        <dbReference type="PIRSR" id="PIRSR002549-2"/>
    </source>
</evidence>
<dbReference type="GO" id="GO:0006826">
    <property type="term" value="P:iron ion transport"/>
    <property type="evidence" value="ECO:0007669"/>
    <property type="project" value="TreeGrafter"/>
</dbReference>
<dbReference type="Gene3D" id="3.40.190.10">
    <property type="entry name" value="Periplasmic binding protein-like II"/>
    <property type="match status" value="4"/>
</dbReference>
<dbReference type="GO" id="GO:0046872">
    <property type="term" value="F:metal ion binding"/>
    <property type="evidence" value="ECO:0007669"/>
    <property type="project" value="UniProtKB-KW"/>
</dbReference>
<evidence type="ECO:0000256" key="5">
    <source>
        <dbReference type="PIRSR" id="PIRSR002549-4"/>
    </source>
</evidence>
<dbReference type="InterPro" id="IPR016357">
    <property type="entry name" value="Transferrin"/>
</dbReference>
<dbReference type="SMART" id="SM00094">
    <property type="entry name" value="TR_FER"/>
    <property type="match status" value="2"/>
</dbReference>
<dbReference type="Proteomes" id="UP000197619">
    <property type="component" value="Unassembled WGS sequence"/>
</dbReference>
<dbReference type="GO" id="GO:0005886">
    <property type="term" value="C:plasma membrane"/>
    <property type="evidence" value="ECO:0007669"/>
    <property type="project" value="TreeGrafter"/>
</dbReference>
<evidence type="ECO:0000259" key="6">
    <source>
        <dbReference type="PROSITE" id="PS51408"/>
    </source>
</evidence>
<dbReference type="GO" id="GO:0005769">
    <property type="term" value="C:early endosome"/>
    <property type="evidence" value="ECO:0007669"/>
    <property type="project" value="TreeGrafter"/>
</dbReference>
<feature type="disulfide bond" evidence="5">
    <location>
        <begin position="582"/>
        <end position="600"/>
    </location>
</feature>
<feature type="disulfide bond" evidence="5">
    <location>
        <begin position="381"/>
        <end position="414"/>
    </location>
</feature>
<keyword evidence="2 5" id="KW-1015">Disulfide bond</keyword>
<dbReference type="GO" id="GO:0005615">
    <property type="term" value="C:extracellular space"/>
    <property type="evidence" value="ECO:0007669"/>
    <property type="project" value="InterPro"/>
</dbReference>
<feature type="domain" description="Transferrin-like" evidence="6">
    <location>
        <begin position="378"/>
        <end position="775"/>
    </location>
</feature>
<dbReference type="PANTHER" id="PTHR11485">
    <property type="entry name" value="TRANSFERRIN"/>
    <property type="match status" value="1"/>
</dbReference>
<protein>
    <submittedName>
        <fullName evidence="7">Serotransferrin-2</fullName>
    </submittedName>
</protein>
<evidence type="ECO:0000256" key="1">
    <source>
        <dbReference type="ARBA" id="ARBA00022737"/>
    </source>
</evidence>
<dbReference type="PIRSF" id="PIRSF002549">
    <property type="entry name" value="Transferrin"/>
    <property type="match status" value="1"/>
</dbReference>
<dbReference type="InterPro" id="IPR001156">
    <property type="entry name" value="Transferrin-like_dom"/>
</dbReference>
<feature type="binding site" evidence="3">
    <location>
        <position position="540"/>
    </location>
    <ligand>
        <name>hydrogencarbonate</name>
        <dbReference type="ChEBI" id="CHEBI:17544"/>
        <label>1</label>
    </ligand>
</feature>
<comment type="caution">
    <text evidence="7">The sequence shown here is derived from an EMBL/GenBank/DDBJ whole genome shotgun (WGS) entry which is preliminary data.</text>
</comment>
<feature type="disulfide bond" evidence="5">
    <location>
        <begin position="265"/>
        <end position="279"/>
    </location>
</feature>
<dbReference type="STRING" id="299123.ENSLSDP00000000824"/>
<keyword evidence="1" id="KW-0677">Repeat</keyword>